<evidence type="ECO:0000259" key="2">
    <source>
        <dbReference type="Pfam" id="PF12680"/>
    </source>
</evidence>
<reference evidence="3 4" key="1">
    <citation type="submission" date="2019-11" db="EMBL/GenBank/DDBJ databases">
        <title>Metabolism of dissolved organic matter in forest soils.</title>
        <authorList>
            <person name="Cyle K.T."/>
            <person name="Wilhelm R.C."/>
            <person name="Martinez C.E."/>
        </authorList>
    </citation>
    <scope>NUCLEOTIDE SEQUENCE [LARGE SCALE GENOMIC DNA]</scope>
    <source>
        <strain evidence="3 4">1N</strain>
    </source>
</reference>
<dbReference type="InterPro" id="IPR032710">
    <property type="entry name" value="NTF2-like_dom_sf"/>
</dbReference>
<accession>A0ABX2C469</accession>
<feature type="region of interest" description="Disordered" evidence="1">
    <location>
        <begin position="106"/>
        <end position="136"/>
    </location>
</feature>
<dbReference type="Pfam" id="PF12680">
    <property type="entry name" value="SnoaL_2"/>
    <property type="match status" value="1"/>
</dbReference>
<keyword evidence="4" id="KW-1185">Reference proteome</keyword>
<evidence type="ECO:0000313" key="3">
    <source>
        <dbReference type="EMBL" id="NPT47812.1"/>
    </source>
</evidence>
<dbReference type="Gene3D" id="3.10.450.50">
    <property type="match status" value="1"/>
</dbReference>
<dbReference type="EMBL" id="WOEY01000176">
    <property type="protein sequence ID" value="NPT47812.1"/>
    <property type="molecule type" value="Genomic_DNA"/>
</dbReference>
<protein>
    <submittedName>
        <fullName evidence="3">DUF4440 domain-containing protein</fullName>
    </submittedName>
</protein>
<organism evidence="3 4">
    <name type="scientific">Paraburkholderia solitsugae</name>
    <dbReference type="NCBI Taxonomy" id="2675748"/>
    <lineage>
        <taxon>Bacteria</taxon>
        <taxon>Pseudomonadati</taxon>
        <taxon>Pseudomonadota</taxon>
        <taxon>Betaproteobacteria</taxon>
        <taxon>Burkholderiales</taxon>
        <taxon>Burkholderiaceae</taxon>
        <taxon>Paraburkholderia</taxon>
    </lineage>
</organism>
<dbReference type="Proteomes" id="UP000652198">
    <property type="component" value="Unassembled WGS sequence"/>
</dbReference>
<proteinExistence type="predicted"/>
<sequence>MTHHTSTRAPNTPEQVPAAFDVAFNAGDIDSLLGLFTDDATMRMADGENVASGLEALRRQFTELLKAGPHIRNHVRLSLVSGDIALVLVDWTVAVTLRDGQHASQSGTATQVMTRGDDGDGSYGSPTHSEPAWLPSIPTCSIRSRWRPGVYEPARLGPP</sequence>
<comment type="caution">
    <text evidence="3">The sequence shown here is derived from an EMBL/GenBank/DDBJ whole genome shotgun (WGS) entry which is preliminary data.</text>
</comment>
<dbReference type="InterPro" id="IPR037401">
    <property type="entry name" value="SnoaL-like"/>
</dbReference>
<evidence type="ECO:0000313" key="4">
    <source>
        <dbReference type="Proteomes" id="UP000652198"/>
    </source>
</evidence>
<gene>
    <name evidence="3" type="ORF">GNZ12_42275</name>
</gene>
<dbReference type="RefSeq" id="WP_172318748.1">
    <property type="nucleotide sequence ID" value="NZ_WOEY01000176.1"/>
</dbReference>
<name>A0ABX2C469_9BURK</name>
<feature type="domain" description="SnoaL-like" evidence="2">
    <location>
        <begin position="19"/>
        <end position="115"/>
    </location>
</feature>
<evidence type="ECO:0000256" key="1">
    <source>
        <dbReference type="SAM" id="MobiDB-lite"/>
    </source>
</evidence>
<dbReference type="SUPFAM" id="SSF54427">
    <property type="entry name" value="NTF2-like"/>
    <property type="match status" value="1"/>
</dbReference>